<dbReference type="EC" id="2.7.7.60" evidence="3"/>
<dbReference type="InterPro" id="IPR050088">
    <property type="entry name" value="IspD/TarI_cytidylyltransf_bact"/>
</dbReference>
<evidence type="ECO:0000313" key="7">
    <source>
        <dbReference type="EMBL" id="MPN23263.1"/>
    </source>
</evidence>
<dbReference type="CDD" id="cd02516">
    <property type="entry name" value="CDP-ME_synthetase"/>
    <property type="match status" value="1"/>
</dbReference>
<evidence type="ECO:0000256" key="3">
    <source>
        <dbReference type="ARBA" id="ARBA00012526"/>
    </source>
</evidence>
<dbReference type="SUPFAM" id="SSF53448">
    <property type="entry name" value="Nucleotide-diphospho-sugar transferases"/>
    <property type="match status" value="1"/>
</dbReference>
<dbReference type="InterPro" id="IPR018294">
    <property type="entry name" value="ISPD_synthase_CS"/>
</dbReference>
<dbReference type="InterPro" id="IPR029044">
    <property type="entry name" value="Nucleotide-diphossugar_trans"/>
</dbReference>
<proteinExistence type="inferred from homology"/>
<reference evidence="7" key="1">
    <citation type="submission" date="2019-08" db="EMBL/GenBank/DDBJ databases">
        <authorList>
            <person name="Kucharzyk K."/>
            <person name="Murdoch R.W."/>
            <person name="Higgins S."/>
            <person name="Loffler F."/>
        </authorList>
    </citation>
    <scope>NUCLEOTIDE SEQUENCE</scope>
</reference>
<dbReference type="EMBL" id="VSSQ01071721">
    <property type="protein sequence ID" value="MPN23263.1"/>
    <property type="molecule type" value="Genomic_DNA"/>
</dbReference>
<comment type="pathway">
    <text evidence="1">Isoprenoid biosynthesis; isopentenyl diphosphate biosynthesis via DXP pathway; isopentenyl diphosphate from 1-deoxy-D-xylulose 5-phosphate: step 2/6.</text>
</comment>
<dbReference type="UniPathway" id="UPA00056">
    <property type="reaction ID" value="UER00093"/>
</dbReference>
<dbReference type="InterPro" id="IPR034683">
    <property type="entry name" value="IspD/TarI"/>
</dbReference>
<name>A0A645GHQ9_9ZZZZ</name>
<gene>
    <name evidence="7" type="primary">ispD_28</name>
    <name evidence="7" type="ORF">SDC9_170651</name>
</gene>
<evidence type="ECO:0000256" key="5">
    <source>
        <dbReference type="ARBA" id="ARBA00022695"/>
    </source>
</evidence>
<dbReference type="AlphaFoldDB" id="A0A645GHQ9"/>
<dbReference type="HAMAP" id="MF_00108">
    <property type="entry name" value="IspD"/>
    <property type="match status" value="1"/>
</dbReference>
<organism evidence="7">
    <name type="scientific">bioreactor metagenome</name>
    <dbReference type="NCBI Taxonomy" id="1076179"/>
    <lineage>
        <taxon>unclassified sequences</taxon>
        <taxon>metagenomes</taxon>
        <taxon>ecological metagenomes</taxon>
    </lineage>
</organism>
<dbReference type="PANTHER" id="PTHR32125:SF4">
    <property type="entry name" value="2-C-METHYL-D-ERYTHRITOL 4-PHOSPHATE CYTIDYLYLTRANSFERASE, CHLOROPLASTIC"/>
    <property type="match status" value="1"/>
</dbReference>
<dbReference type="GO" id="GO:0019288">
    <property type="term" value="P:isopentenyl diphosphate biosynthetic process, methylerythritol 4-phosphate pathway"/>
    <property type="evidence" value="ECO:0007669"/>
    <property type="project" value="UniProtKB-UniPathway"/>
</dbReference>
<sequence>MRVKCGAIIVAAGSGRRMGGSISKQFLNLGKKPIIVHTVEKFEEIKEINEIIVVTSMPYIQYVQDLKREFSWKKVKIVEGGKERYNSVLNGLNALGEDIQTVLIHDGVRPFVTEKNILDVIEKTQQAGACILAVPVKDTIKAVDGNGMVTGTPDRNTLWSVQTPQGFNLDLLKKAYQSTDNFEAITDDAMVMEKAGYTVTVVKGSYENIKITTPEDLAIGMAMETQRGKEYENT</sequence>
<keyword evidence="4 7" id="KW-0808">Transferase</keyword>
<keyword evidence="5 7" id="KW-0548">Nucleotidyltransferase</keyword>
<dbReference type="GO" id="GO:0050518">
    <property type="term" value="F:2-C-methyl-D-erythritol 4-phosphate cytidylyltransferase activity"/>
    <property type="evidence" value="ECO:0007669"/>
    <property type="project" value="UniProtKB-EC"/>
</dbReference>
<dbReference type="PANTHER" id="PTHR32125">
    <property type="entry name" value="2-C-METHYL-D-ERYTHRITOL 4-PHOSPHATE CYTIDYLYLTRANSFERASE, CHLOROPLASTIC"/>
    <property type="match status" value="1"/>
</dbReference>
<dbReference type="FunFam" id="3.90.550.10:FF:000003">
    <property type="entry name" value="2-C-methyl-D-erythritol 4-phosphate cytidylyltransferase"/>
    <property type="match status" value="1"/>
</dbReference>
<accession>A0A645GHQ9</accession>
<dbReference type="PROSITE" id="PS01295">
    <property type="entry name" value="ISPD"/>
    <property type="match status" value="1"/>
</dbReference>
<protein>
    <recommendedName>
        <fullName evidence="3">2-C-methyl-D-erythritol 4-phosphate cytidylyltransferase</fullName>
        <ecNumber evidence="3">2.7.7.60</ecNumber>
    </recommendedName>
</protein>
<evidence type="ECO:0000256" key="4">
    <source>
        <dbReference type="ARBA" id="ARBA00022679"/>
    </source>
</evidence>
<comment type="caution">
    <text evidence="7">The sequence shown here is derived from an EMBL/GenBank/DDBJ whole genome shotgun (WGS) entry which is preliminary data.</text>
</comment>
<evidence type="ECO:0000256" key="1">
    <source>
        <dbReference type="ARBA" id="ARBA00004787"/>
    </source>
</evidence>
<comment type="similarity">
    <text evidence="2">Belongs to the IspD/TarI cytidylyltransferase family. IspD subfamily.</text>
</comment>
<keyword evidence="6" id="KW-0414">Isoprene biosynthesis</keyword>
<dbReference type="Pfam" id="PF01128">
    <property type="entry name" value="IspD"/>
    <property type="match status" value="1"/>
</dbReference>
<dbReference type="NCBIfam" id="TIGR00453">
    <property type="entry name" value="ispD"/>
    <property type="match status" value="1"/>
</dbReference>
<dbReference type="Gene3D" id="3.90.550.10">
    <property type="entry name" value="Spore Coat Polysaccharide Biosynthesis Protein SpsA, Chain A"/>
    <property type="match status" value="1"/>
</dbReference>
<dbReference type="NCBIfam" id="NF001183">
    <property type="entry name" value="PRK00155.1-3"/>
    <property type="match status" value="1"/>
</dbReference>
<evidence type="ECO:0000256" key="6">
    <source>
        <dbReference type="ARBA" id="ARBA00023229"/>
    </source>
</evidence>
<evidence type="ECO:0000256" key="2">
    <source>
        <dbReference type="ARBA" id="ARBA00009789"/>
    </source>
</evidence>
<dbReference type="InterPro" id="IPR001228">
    <property type="entry name" value="IspD"/>
</dbReference>